<name>A0A5J6QMR1_9GAMM</name>
<dbReference type="PANTHER" id="PTHR34596:SF2">
    <property type="entry name" value="CHITOPORIN"/>
    <property type="match status" value="1"/>
</dbReference>
<evidence type="ECO:0000256" key="4">
    <source>
        <dbReference type="SAM" id="SignalP"/>
    </source>
</evidence>
<dbReference type="EMBL" id="CP043311">
    <property type="protein sequence ID" value="QEY63065.1"/>
    <property type="molecule type" value="Genomic_DNA"/>
</dbReference>
<sequence length="437" mass="47871">MSKLKFALHVLVPALGSVVVVNAKADFVGDSKLNLGLRNFYFNGDYREGANAPSKTEEWAQGFKLDYQSGFTEGTLGFGVDALGMLGVKLDTGKGRHPGSTMIPDDGDSAADEWSRFGLTAKLRLSKTEARIGTLLPNTPVLFYNDARLLPQTFQGGMITSKEIDNLTLTAGQLEQVTGRGSTDRTGFAVRGGREESNKFYFAGADYKIGSNLLVQYYQASMEDYYRQHFVGAVHTLDLGDQQSLKTDLRYFRTDSQGANASGEPGFQVSGFTSDGDGEIDNNTWSATFTYSVQGHSFLLGYQKVSDGSAFVQPNQGSLNGGVGGGGVNVYLYTNRLISNFTNAGETTRYAQYSYDFAAMGVPGLTASLMYLHGKDIKTFSGEEQREWERDFNLSYVFQSGPLKGLSATWWNASARGDVVRPEDQNRLIFNYTLPIF</sequence>
<dbReference type="Pfam" id="PF03573">
    <property type="entry name" value="OprD"/>
    <property type="match status" value="1"/>
</dbReference>
<feature type="signal peptide" evidence="4">
    <location>
        <begin position="1"/>
        <end position="25"/>
    </location>
</feature>
<evidence type="ECO:0000256" key="1">
    <source>
        <dbReference type="ARBA" id="ARBA00009075"/>
    </source>
</evidence>
<organism evidence="5 6">
    <name type="scientific">Metapseudomonas lalkuanensis</name>
    <dbReference type="NCBI Taxonomy" id="2604832"/>
    <lineage>
        <taxon>Bacteria</taxon>
        <taxon>Pseudomonadati</taxon>
        <taxon>Pseudomonadota</taxon>
        <taxon>Gammaproteobacteria</taxon>
        <taxon>Pseudomonadales</taxon>
        <taxon>Pseudomonadaceae</taxon>
        <taxon>Metapseudomonas</taxon>
    </lineage>
</organism>
<reference evidence="5 6" key="1">
    <citation type="submission" date="2019-08" db="EMBL/GenBank/DDBJ databases">
        <title>Whole-genome Sequencing of e-waste polymer degrading bacterium Pseudomonas sp. strain PE08.</title>
        <authorList>
            <person name="Kirdat K."/>
            <person name="Debbarma P."/>
            <person name="Narawade N."/>
            <person name="Suyal D."/>
            <person name="Thorat V."/>
            <person name="Shouche Y."/>
            <person name="Goel R."/>
            <person name="Yadav A."/>
        </authorList>
    </citation>
    <scope>NUCLEOTIDE SEQUENCE [LARGE SCALE GENOMIC DNA]</scope>
    <source>
        <strain evidence="5 6">PE08</strain>
    </source>
</reference>
<keyword evidence="3 4" id="KW-0732">Signal</keyword>
<evidence type="ECO:0000313" key="5">
    <source>
        <dbReference type="EMBL" id="QEY63065.1"/>
    </source>
</evidence>
<evidence type="ECO:0000313" key="6">
    <source>
        <dbReference type="Proteomes" id="UP000327179"/>
    </source>
</evidence>
<feature type="chain" id="PRO_5023901492" evidence="4">
    <location>
        <begin position="26"/>
        <end position="437"/>
    </location>
</feature>
<dbReference type="RefSeq" id="WP_151133717.1">
    <property type="nucleotide sequence ID" value="NZ_CP043311.1"/>
</dbReference>
<dbReference type="GO" id="GO:0016020">
    <property type="term" value="C:membrane"/>
    <property type="evidence" value="ECO:0007669"/>
    <property type="project" value="InterPro"/>
</dbReference>
<evidence type="ECO:0000256" key="2">
    <source>
        <dbReference type="ARBA" id="ARBA00022448"/>
    </source>
</evidence>
<dbReference type="AlphaFoldDB" id="A0A5J6QMR1"/>
<comment type="similarity">
    <text evidence="1">Belongs to the outer membrane porin (Opr) (TC 1.B.25) family.</text>
</comment>
<dbReference type="KEGG" id="plal:FXN65_13690"/>
<evidence type="ECO:0000256" key="3">
    <source>
        <dbReference type="ARBA" id="ARBA00022729"/>
    </source>
</evidence>
<dbReference type="PANTHER" id="PTHR34596">
    <property type="entry name" value="CHITOPORIN"/>
    <property type="match status" value="1"/>
</dbReference>
<dbReference type="Proteomes" id="UP000327179">
    <property type="component" value="Chromosome"/>
</dbReference>
<dbReference type="InterPro" id="IPR023614">
    <property type="entry name" value="Porin_dom_sf"/>
</dbReference>
<proteinExistence type="inferred from homology"/>
<dbReference type="InterPro" id="IPR005318">
    <property type="entry name" value="OM_porin_bac"/>
</dbReference>
<dbReference type="Gene3D" id="2.40.160.10">
    <property type="entry name" value="Porin"/>
    <property type="match status" value="1"/>
</dbReference>
<keyword evidence="2" id="KW-0813">Transport</keyword>
<dbReference type="GO" id="GO:0015288">
    <property type="term" value="F:porin activity"/>
    <property type="evidence" value="ECO:0007669"/>
    <property type="project" value="TreeGrafter"/>
</dbReference>
<keyword evidence="6" id="KW-1185">Reference proteome</keyword>
<accession>A0A5J6QMR1</accession>
<protein>
    <submittedName>
        <fullName evidence="5">OprD family porin</fullName>
    </submittedName>
</protein>
<gene>
    <name evidence="5" type="ORF">FXN65_13690</name>
</gene>